<evidence type="ECO:0000256" key="1">
    <source>
        <dbReference type="SAM" id="MobiDB-lite"/>
    </source>
</evidence>
<evidence type="ECO:0000313" key="2">
    <source>
        <dbReference type="EMBL" id="APO76393.1"/>
    </source>
</evidence>
<sequence length="122" mass="13748">MIHAIHLHLCRSCNYISSLKERKTSSWPSPAQWTVPRSPQHGRTDAKAAPLEYRTLSVAAANPLVGFEAEVAACRTRRPRFEKCQSPAHLPLPGSGTHRRLCLRRTSYRFGEEPVSVARYPL</sequence>
<accession>A0A1L5P8L1</accession>
<dbReference type="Proteomes" id="UP000185109">
    <property type="component" value="Chromosome"/>
</dbReference>
<gene>
    <name evidence="2" type="ORF">AM571_CH03602</name>
</gene>
<protein>
    <submittedName>
        <fullName evidence="2">Uncharacterized protein</fullName>
    </submittedName>
</protein>
<evidence type="ECO:0000313" key="3">
    <source>
        <dbReference type="Proteomes" id="UP000185109"/>
    </source>
</evidence>
<name>A0A1L5P8L1_RHIET</name>
<dbReference type="EMBL" id="CP017241">
    <property type="protein sequence ID" value="APO76393.1"/>
    <property type="molecule type" value="Genomic_DNA"/>
</dbReference>
<proteinExistence type="predicted"/>
<organism evidence="2 3">
    <name type="scientific">Rhizobium etli 8C-3</name>
    <dbReference type="NCBI Taxonomy" id="538025"/>
    <lineage>
        <taxon>Bacteria</taxon>
        <taxon>Pseudomonadati</taxon>
        <taxon>Pseudomonadota</taxon>
        <taxon>Alphaproteobacteria</taxon>
        <taxon>Hyphomicrobiales</taxon>
        <taxon>Rhizobiaceae</taxon>
        <taxon>Rhizobium/Agrobacterium group</taxon>
        <taxon>Rhizobium</taxon>
    </lineage>
</organism>
<reference evidence="2 3" key="1">
    <citation type="submission" date="2016-09" db="EMBL/GenBank/DDBJ databases">
        <title>The complete genome sequences of Rhizobium gallicum, symbiovars gallicum and phaseoli, symbionts associated to common bean (Phaseolus vulgaris).</title>
        <authorList>
            <person name="Bustos P."/>
            <person name="Santamaria R.I."/>
            <person name="Perez-Carrascal O.M."/>
            <person name="Juarez S."/>
            <person name="Lozano L."/>
            <person name="Martinez-Flores I."/>
            <person name="Martinez-Romero E."/>
            <person name="Cevallos M."/>
            <person name="Romero D."/>
            <person name="Davila G."/>
            <person name="Gonzalez V."/>
        </authorList>
    </citation>
    <scope>NUCLEOTIDE SEQUENCE [LARGE SCALE GENOMIC DNA]</scope>
    <source>
        <strain evidence="2 3">8C-3</strain>
    </source>
</reference>
<feature type="compositionally biased region" description="Polar residues" evidence="1">
    <location>
        <begin position="25"/>
        <end position="37"/>
    </location>
</feature>
<dbReference type="AlphaFoldDB" id="A0A1L5P8L1"/>
<feature type="region of interest" description="Disordered" evidence="1">
    <location>
        <begin position="25"/>
        <end position="46"/>
    </location>
</feature>